<protein>
    <submittedName>
        <fullName evidence="1">Uncharacterized protein</fullName>
    </submittedName>
</protein>
<accession>A0A7X9YE82</accession>
<organism evidence="1 2">
    <name type="scientific">Pseudoalteromonas arctica</name>
    <dbReference type="NCBI Taxonomy" id="394751"/>
    <lineage>
        <taxon>Bacteria</taxon>
        <taxon>Pseudomonadati</taxon>
        <taxon>Pseudomonadota</taxon>
        <taxon>Gammaproteobacteria</taxon>
        <taxon>Alteromonadales</taxon>
        <taxon>Pseudoalteromonadaceae</taxon>
        <taxon>Pseudoalteromonas</taxon>
    </lineage>
</organism>
<gene>
    <name evidence="1" type="ORF">HHL01_02415</name>
</gene>
<comment type="caution">
    <text evidence="1">The sequence shown here is derived from an EMBL/GenBank/DDBJ whole genome shotgun (WGS) entry which is preliminary data.</text>
</comment>
<dbReference type="RefSeq" id="WP_024599073.1">
    <property type="nucleotide sequence ID" value="NZ_JABBCX010000001.1"/>
</dbReference>
<sequence length="126" mass="14507">MNTAIDEVTNNYQDWSLDKLSYVDGLLTLNLKTYIKGDDPVRFMVVFTNTVLFEAYDESSHFHDYHQNRDSGVIGVYSDSSLLEYAQTKTNTFSLNNNKLFHYSVMTTNEIIHVLTNIEPQVINVT</sequence>
<dbReference type="EMBL" id="JABBCX010000001">
    <property type="protein sequence ID" value="NMF47040.1"/>
    <property type="molecule type" value="Genomic_DNA"/>
</dbReference>
<reference evidence="1 2" key="1">
    <citation type="submission" date="2020-04" db="EMBL/GenBank/DDBJ databases">
        <title>Genome Sequencing and Assembley of Pseudoalteromonas artica.</title>
        <authorList>
            <person name="Akerly B."/>
            <person name="Cook G."/>
        </authorList>
    </citation>
    <scope>NUCLEOTIDE SEQUENCE [LARGE SCALE GENOMIC DNA]</scope>
    <source>
        <strain evidence="1 2">NEC-BIFX-0059</strain>
    </source>
</reference>
<evidence type="ECO:0000313" key="1">
    <source>
        <dbReference type="EMBL" id="NMF47040.1"/>
    </source>
</evidence>
<proteinExistence type="predicted"/>
<dbReference type="AlphaFoldDB" id="A0A7X9YE82"/>
<name>A0A7X9YE82_9GAMM</name>
<dbReference type="Proteomes" id="UP000519126">
    <property type="component" value="Unassembled WGS sequence"/>
</dbReference>
<evidence type="ECO:0000313" key="2">
    <source>
        <dbReference type="Proteomes" id="UP000519126"/>
    </source>
</evidence>